<keyword evidence="4" id="KW-1185">Reference proteome</keyword>
<accession>A0A8J1TZ40</accession>
<evidence type="ECO:0000256" key="2">
    <source>
        <dbReference type="SAM" id="Phobius"/>
    </source>
</evidence>
<dbReference type="PANTHER" id="PTHR20003:SF7">
    <property type="entry name" value="SGNH DOMAIN-CONTAINING PROTEIN"/>
    <property type="match status" value="1"/>
</dbReference>
<comment type="caution">
    <text evidence="3">The sequence shown here is derived from an EMBL/GenBank/DDBJ whole genome shotgun (WGS) entry which is preliminary data.</text>
</comment>
<name>A0A8J1TZ40_OWEFU</name>
<keyword evidence="2" id="KW-0812">Transmembrane</keyword>
<feature type="transmembrane region" description="Helical" evidence="2">
    <location>
        <begin position="7"/>
        <end position="28"/>
    </location>
</feature>
<dbReference type="PANTHER" id="PTHR20003">
    <property type="entry name" value="GLYCOPROTEIN-RELATED"/>
    <property type="match status" value="1"/>
</dbReference>
<dbReference type="OrthoDB" id="5373426at2759"/>
<dbReference type="EMBL" id="CAIIXF020000006">
    <property type="protein sequence ID" value="CAH1786548.1"/>
    <property type="molecule type" value="Genomic_DNA"/>
</dbReference>
<evidence type="ECO:0000313" key="4">
    <source>
        <dbReference type="Proteomes" id="UP000749559"/>
    </source>
</evidence>
<proteinExistence type="predicted"/>
<protein>
    <submittedName>
        <fullName evidence="3">Uncharacterized protein</fullName>
    </submittedName>
</protein>
<gene>
    <name evidence="3" type="ORF">OFUS_LOCUS12428</name>
</gene>
<organism evidence="3 4">
    <name type="scientific">Owenia fusiformis</name>
    <name type="common">Polychaete worm</name>
    <dbReference type="NCBI Taxonomy" id="6347"/>
    <lineage>
        <taxon>Eukaryota</taxon>
        <taxon>Metazoa</taxon>
        <taxon>Spiralia</taxon>
        <taxon>Lophotrochozoa</taxon>
        <taxon>Annelida</taxon>
        <taxon>Polychaeta</taxon>
        <taxon>Sedentaria</taxon>
        <taxon>Canalipalpata</taxon>
        <taxon>Sabellida</taxon>
        <taxon>Oweniida</taxon>
        <taxon>Oweniidae</taxon>
        <taxon>Owenia</taxon>
    </lineage>
</organism>
<sequence length="461" mass="52362">MRDKKHACYVLIVISTISYIVYLVAVSYSKVPLMEFSTTCGLKPKDNNTGPCSNVLEALTKGSWKLKNDLSEKDVVELDIRKALKSKHISLQRDDDQCGNTHLYTETYFQTLFNTRPVNFRALCDPDGPKPCCYDNICMDKSTLECQCDRCYDLRQEIHAELADWVPDNNQCQVQEFNPQEACDVITKRFNHIVVMGDSLMRHVMAGLLILLRQGPGADSLLHPNTPKEIKQVCTKYYQLLHKQCNNEYIWKSATLCNGNLKLTLAELYSIDVFKKQKGTISELDLDEKSLIIMGAGLHDDLNSQYMINDYIKPALNEIYKERTKLDEADSNNPVLTRHKHYPSSVLPQLTNTGSSNGNKHYTDNDENDLSSSKRPSVLWSGIHRPGLLKSLHLVQQDVFHVLQYNKDIKEFLGKYCIPILNNEHLSDGVFSIDGTHYGYGVNVLKAKIIVNYISSLNVDG</sequence>
<evidence type="ECO:0000313" key="3">
    <source>
        <dbReference type="EMBL" id="CAH1786548.1"/>
    </source>
</evidence>
<dbReference type="AlphaFoldDB" id="A0A8J1TZ40"/>
<evidence type="ECO:0000256" key="1">
    <source>
        <dbReference type="SAM" id="MobiDB-lite"/>
    </source>
</evidence>
<keyword evidence="2" id="KW-0472">Membrane</keyword>
<reference evidence="3" key="1">
    <citation type="submission" date="2022-03" db="EMBL/GenBank/DDBJ databases">
        <authorList>
            <person name="Martin C."/>
        </authorList>
    </citation>
    <scope>NUCLEOTIDE SEQUENCE</scope>
</reference>
<feature type="region of interest" description="Disordered" evidence="1">
    <location>
        <begin position="345"/>
        <end position="373"/>
    </location>
</feature>
<feature type="compositionally biased region" description="Polar residues" evidence="1">
    <location>
        <begin position="346"/>
        <end position="360"/>
    </location>
</feature>
<dbReference type="Proteomes" id="UP000749559">
    <property type="component" value="Unassembled WGS sequence"/>
</dbReference>
<keyword evidence="2" id="KW-1133">Transmembrane helix</keyword>